<name>A0ABM7ULE8_9LEPT</name>
<dbReference type="Gene3D" id="1.20.1250.20">
    <property type="entry name" value="MFS general substrate transporter like domains"/>
    <property type="match status" value="2"/>
</dbReference>
<dbReference type="RefSeq" id="WP_242935208.1">
    <property type="nucleotide sequence ID" value="NZ_AP025028.1"/>
</dbReference>
<dbReference type="Proteomes" id="UP000245263">
    <property type="component" value="Chromosome 1"/>
</dbReference>
<dbReference type="InterPro" id="IPR039672">
    <property type="entry name" value="MFS_2"/>
</dbReference>
<protein>
    <submittedName>
        <fullName evidence="3">Melibiose carrier protein</fullName>
    </submittedName>
</protein>
<feature type="transmembrane region" description="Helical" evidence="2">
    <location>
        <begin position="354"/>
        <end position="380"/>
    </location>
</feature>
<feature type="transmembrane region" description="Helical" evidence="2">
    <location>
        <begin position="126"/>
        <end position="150"/>
    </location>
</feature>
<keyword evidence="2" id="KW-0812">Transmembrane</keyword>
<sequence length="525" mass="58090">MPKPSLPFGKQISYAVGQLGWSTLINIIGLHQVYFYLPPATKTGEDCFPDLIEKMAFWGLSTIGVVAAVGRLWDAITDPIVANSSDRFQSRFGRRMPYLALGGIPAAIFCWLIFLPPNHFISGLNLVWMTVFMLLFYLFLTIYVTPYFALIPELGHTPNERLNLSTYISVTYALGIIVASTEPMIANVLSAHFSYSSDSAIQSLLSRQYALGILCGFAAICMYFPVFAIKEKTYCESEPSSVPFREAVALTFKNKNFLYFALSDLCYFLALTVLTTGISYYVTVLLQLEREFVTQLLTIMLLVSFAFYPVVNIVARKVGKKRTVLFGFYIFLILFLSIFFIGKDSLPIPPHIQGYLIVAVAAVPIAILGILPNAILADIAELDALKTGSKREGLFYAGRTFMQKLGQTLAVLIFSSVILIGLSRESKKQVSPNVTGIIAPSVTDATAKESQIQSESGSEVKNIGENNKNLIEKIVCKVEEEENGGELGVRLTGPLASGFCLLAIFLFGKYREEETLEEIAKIRNK</sequence>
<evidence type="ECO:0000313" key="4">
    <source>
        <dbReference type="Proteomes" id="UP000245263"/>
    </source>
</evidence>
<keyword evidence="2" id="KW-0472">Membrane</keyword>
<organism evidence="3 4">
    <name type="scientific">Leptospira kobayashii</name>
    <dbReference type="NCBI Taxonomy" id="1917830"/>
    <lineage>
        <taxon>Bacteria</taxon>
        <taxon>Pseudomonadati</taxon>
        <taxon>Spirochaetota</taxon>
        <taxon>Spirochaetia</taxon>
        <taxon>Leptospirales</taxon>
        <taxon>Leptospiraceae</taxon>
        <taxon>Leptospira</taxon>
    </lineage>
</organism>
<accession>A0ABM7ULE8</accession>
<feature type="transmembrane region" description="Helical" evidence="2">
    <location>
        <begin position="55"/>
        <end position="76"/>
    </location>
</feature>
<dbReference type="EMBL" id="AP025028">
    <property type="protein sequence ID" value="BDA79796.1"/>
    <property type="molecule type" value="Genomic_DNA"/>
</dbReference>
<dbReference type="Pfam" id="PF13347">
    <property type="entry name" value="MFS_2"/>
    <property type="match status" value="1"/>
</dbReference>
<dbReference type="PANTHER" id="PTHR11328">
    <property type="entry name" value="MAJOR FACILITATOR SUPERFAMILY DOMAIN-CONTAINING PROTEIN"/>
    <property type="match status" value="1"/>
</dbReference>
<dbReference type="PANTHER" id="PTHR11328:SF24">
    <property type="entry name" value="MAJOR FACILITATOR SUPERFAMILY (MFS) PROFILE DOMAIN-CONTAINING PROTEIN"/>
    <property type="match status" value="1"/>
</dbReference>
<evidence type="ECO:0000256" key="2">
    <source>
        <dbReference type="SAM" id="Phobius"/>
    </source>
</evidence>
<proteinExistence type="inferred from homology"/>
<reference evidence="3 4" key="1">
    <citation type="submission" date="2021-08" db="EMBL/GenBank/DDBJ databases">
        <title>Complete genome sequence of Leptospira kobayashii strain E30.</title>
        <authorList>
            <person name="Nakao R."/>
            <person name="Nakamura S."/>
            <person name="Masuzawa T."/>
            <person name="Koizumi N."/>
        </authorList>
    </citation>
    <scope>NUCLEOTIDE SEQUENCE [LARGE SCALE GENOMIC DNA]</scope>
    <source>
        <strain evidence="3 4">E30</strain>
    </source>
</reference>
<evidence type="ECO:0000313" key="3">
    <source>
        <dbReference type="EMBL" id="BDA79796.1"/>
    </source>
</evidence>
<dbReference type="InterPro" id="IPR036259">
    <property type="entry name" value="MFS_trans_sf"/>
</dbReference>
<evidence type="ECO:0000256" key="1">
    <source>
        <dbReference type="ARBA" id="ARBA00009617"/>
    </source>
</evidence>
<feature type="transmembrane region" description="Helical" evidence="2">
    <location>
        <begin position="257"/>
        <end position="280"/>
    </location>
</feature>
<feature type="transmembrane region" description="Helical" evidence="2">
    <location>
        <begin position="209"/>
        <end position="229"/>
    </location>
</feature>
<feature type="transmembrane region" description="Helical" evidence="2">
    <location>
        <begin position="12"/>
        <end position="35"/>
    </location>
</feature>
<keyword evidence="2" id="KW-1133">Transmembrane helix</keyword>
<feature type="transmembrane region" description="Helical" evidence="2">
    <location>
        <begin position="323"/>
        <end position="342"/>
    </location>
</feature>
<dbReference type="SUPFAM" id="SSF103473">
    <property type="entry name" value="MFS general substrate transporter"/>
    <property type="match status" value="1"/>
</dbReference>
<feature type="transmembrane region" description="Helical" evidence="2">
    <location>
        <begin position="162"/>
        <end position="189"/>
    </location>
</feature>
<feature type="transmembrane region" description="Helical" evidence="2">
    <location>
        <begin position="96"/>
        <end position="114"/>
    </location>
</feature>
<comment type="similarity">
    <text evidence="1">Belongs to the sodium:galactoside symporter (TC 2.A.2) family.</text>
</comment>
<feature type="transmembrane region" description="Helical" evidence="2">
    <location>
        <begin position="292"/>
        <end position="311"/>
    </location>
</feature>
<keyword evidence="4" id="KW-1185">Reference proteome</keyword>
<gene>
    <name evidence="3" type="ORF">LPTSP3_g27260</name>
</gene>